<dbReference type="RefSeq" id="WP_188390682.1">
    <property type="nucleotide sequence ID" value="NZ_BMEV01000004.1"/>
</dbReference>
<dbReference type="PANTHER" id="PTHR38032">
    <property type="entry name" value="POLYMERASE-RELATED"/>
    <property type="match status" value="1"/>
</dbReference>
<sequence length="457" mass="51222">MGQLEEMFRVVLSSDRMSAELHCTDDYDPLRWENPDREEMLAFLRKNQVEYGLDENILREVLNKGTTSFPVTIASGTPPVHGQDGKIAYELDMSTEIKRTSDWNFRDVMRIPTVEKGQKLVTIIPPAPGKDGKDVCGNVVQAKPGKPIKLIAGKNVEYKENESAFYATEAGQLSIVGKYVHVYPVFEVRETLSMKSGNLDFIGTIVIRGDVPSGFMVKAGGDIKIYGMVEAAEIISGGSVYISEGISGQMKGKVEAKENITIGYINQGNVQAGNNLYVENSIFHSKCIVKNEVYCQRGSIIGGFISAGKSVEAKDIGNRLSTKTEIVFGVHKLNFEKEQMLIGKKKELLETLRKLELLGKKLREQDLANNPKLRISLLRQRNASEKTKKQLAKIDETLTQLHSQIGDFQTANLTVRNNLYQNVTVSFGKYKRTIEKDFHFVRVFLQDNEIVIEPLYN</sequence>
<reference evidence="2" key="2">
    <citation type="submission" date="2020-09" db="EMBL/GenBank/DDBJ databases">
        <authorList>
            <person name="Sun Q."/>
            <person name="Zhou Y."/>
        </authorList>
    </citation>
    <scope>NUCLEOTIDE SEQUENCE</scope>
    <source>
        <strain evidence="2">CGMCC 1.12360</strain>
    </source>
</reference>
<comment type="caution">
    <text evidence="2">The sequence shown here is derived from an EMBL/GenBank/DDBJ whole genome shotgun (WGS) entry which is preliminary data.</text>
</comment>
<feature type="domain" description="Flagellar Assembly Protein A N-terminal region" evidence="1">
    <location>
        <begin position="8"/>
        <end position="176"/>
    </location>
</feature>
<gene>
    <name evidence="2" type="ORF">GCM10010978_03830</name>
</gene>
<dbReference type="InterPro" id="IPR005646">
    <property type="entry name" value="FapA"/>
</dbReference>
<evidence type="ECO:0000313" key="2">
    <source>
        <dbReference type="EMBL" id="GGH69664.1"/>
    </source>
</evidence>
<protein>
    <submittedName>
        <fullName evidence="2">Polymerase</fullName>
    </submittedName>
</protein>
<dbReference type="InterPro" id="IPR046866">
    <property type="entry name" value="FapA_N"/>
</dbReference>
<dbReference type="AlphaFoldDB" id="A0A8J2ZQP8"/>
<organism evidence="2 3">
    <name type="scientific">Compostibacillus humi</name>
    <dbReference type="NCBI Taxonomy" id="1245525"/>
    <lineage>
        <taxon>Bacteria</taxon>
        <taxon>Bacillati</taxon>
        <taxon>Bacillota</taxon>
        <taxon>Bacilli</taxon>
        <taxon>Bacillales</taxon>
        <taxon>Bacillaceae</taxon>
        <taxon>Compostibacillus</taxon>
    </lineage>
</organism>
<dbReference type="Pfam" id="PF20250">
    <property type="entry name" value="FapA_N"/>
    <property type="match status" value="1"/>
</dbReference>
<reference evidence="2" key="1">
    <citation type="journal article" date="2014" name="Int. J. Syst. Evol. Microbiol.">
        <title>Complete genome sequence of Corynebacterium casei LMG S-19264T (=DSM 44701T), isolated from a smear-ripened cheese.</title>
        <authorList>
            <consortium name="US DOE Joint Genome Institute (JGI-PGF)"/>
            <person name="Walter F."/>
            <person name="Albersmeier A."/>
            <person name="Kalinowski J."/>
            <person name="Ruckert C."/>
        </authorList>
    </citation>
    <scope>NUCLEOTIDE SEQUENCE</scope>
    <source>
        <strain evidence="2">CGMCC 1.12360</strain>
    </source>
</reference>
<accession>A0A8J2ZQP8</accession>
<dbReference type="EMBL" id="BMEV01000004">
    <property type="protein sequence ID" value="GGH69664.1"/>
    <property type="molecule type" value="Genomic_DNA"/>
</dbReference>
<dbReference type="Proteomes" id="UP000602050">
    <property type="component" value="Unassembled WGS sequence"/>
</dbReference>
<name>A0A8J2ZQP8_9BACI</name>
<dbReference type="InterPro" id="IPR046865">
    <property type="entry name" value="FapA_b_solenoid"/>
</dbReference>
<keyword evidence="3" id="KW-1185">Reference proteome</keyword>
<dbReference type="Pfam" id="PF03961">
    <property type="entry name" value="FapA"/>
    <property type="match status" value="1"/>
</dbReference>
<dbReference type="PANTHER" id="PTHR38032:SF1">
    <property type="entry name" value="RNA-BINDING PROTEIN KHPB N-TERMINAL DOMAIN-CONTAINING PROTEIN"/>
    <property type="match status" value="1"/>
</dbReference>
<evidence type="ECO:0000259" key="1">
    <source>
        <dbReference type="Pfam" id="PF20250"/>
    </source>
</evidence>
<proteinExistence type="predicted"/>
<evidence type="ECO:0000313" key="3">
    <source>
        <dbReference type="Proteomes" id="UP000602050"/>
    </source>
</evidence>